<proteinExistence type="predicted"/>
<gene>
    <name evidence="3" type="ordered locus">Tola_1929</name>
</gene>
<dbReference type="SUPFAM" id="SSF50891">
    <property type="entry name" value="Cyclophilin-like"/>
    <property type="match status" value="1"/>
</dbReference>
<dbReference type="HOGENOM" id="CLU_099043_1_0_6"/>
<sequence length="166" mass="17450">MAHFTDRRKTRKSILLTLLVICGLSVSMVLAGTAGSDNAPGQGQEGKLRVNIRISIGSTIMVATLEDNPTARDFATLLPLTVTLRDFSAAEKVSGALPKHLSEDGAPATDAGAVGDIAYYAPWGNIAFYRGRGPDASGVIKIAKIISGIEALNQQGNVRATISRND</sequence>
<protein>
    <recommendedName>
        <fullName evidence="2">Cyclophilin-like domain-containing protein</fullName>
    </recommendedName>
</protein>
<dbReference type="InterPro" id="IPR041183">
    <property type="entry name" value="Cyclophilin-like"/>
</dbReference>
<evidence type="ECO:0000313" key="4">
    <source>
        <dbReference type="Proteomes" id="UP000009073"/>
    </source>
</evidence>
<dbReference type="STRING" id="595494.Tola_1929"/>
<dbReference type="AlphaFoldDB" id="C4LG13"/>
<feature type="domain" description="Cyclophilin-like" evidence="2">
    <location>
        <begin position="54"/>
        <end position="163"/>
    </location>
</feature>
<feature type="signal peptide" evidence="1">
    <location>
        <begin position="1"/>
        <end position="31"/>
    </location>
</feature>
<reference evidence="3 4" key="2">
    <citation type="journal article" date="2011" name="Stand. Genomic Sci.">
        <title>Complete genome sequence of Tolumonas auensis type strain (TA 4).</title>
        <authorList>
            <person name="Chertkov O."/>
            <person name="Copeland A."/>
            <person name="Lucas S."/>
            <person name="Lapidus A."/>
            <person name="Berry K.W."/>
            <person name="Detter J.C."/>
            <person name="Del Rio T.G."/>
            <person name="Hammon N."/>
            <person name="Dalin E."/>
            <person name="Tice H."/>
            <person name="Pitluck S."/>
            <person name="Richardson P."/>
            <person name="Bruce D."/>
            <person name="Goodwin L."/>
            <person name="Han C."/>
            <person name="Tapia R."/>
            <person name="Saunders E."/>
            <person name="Schmutz J."/>
            <person name="Brettin T."/>
            <person name="Larimer F."/>
            <person name="Land M."/>
            <person name="Hauser L."/>
            <person name="Spring S."/>
            <person name="Rohde M."/>
            <person name="Kyrpides N.C."/>
            <person name="Ivanova N."/>
            <person name="Goker M."/>
            <person name="Beller H.R."/>
            <person name="Klenk H.P."/>
            <person name="Woyke T."/>
        </authorList>
    </citation>
    <scope>NUCLEOTIDE SEQUENCE [LARGE SCALE GENOMIC DNA]</scope>
    <source>
        <strain evidence="4">DSM 9187 / TA4</strain>
    </source>
</reference>
<dbReference type="KEGG" id="tau:Tola_1929"/>
<feature type="chain" id="PRO_5002939171" description="Cyclophilin-like domain-containing protein" evidence="1">
    <location>
        <begin position="32"/>
        <end position="166"/>
    </location>
</feature>
<dbReference type="Gene3D" id="2.40.100.20">
    <property type="match status" value="1"/>
</dbReference>
<keyword evidence="4" id="KW-1185">Reference proteome</keyword>
<evidence type="ECO:0000313" key="3">
    <source>
        <dbReference type="EMBL" id="ACQ93530.1"/>
    </source>
</evidence>
<name>C4LG13_TOLAT</name>
<dbReference type="eggNOG" id="COG4925">
    <property type="taxonomic scope" value="Bacteria"/>
</dbReference>
<accession>C4LG13</accession>
<dbReference type="Pfam" id="PF18050">
    <property type="entry name" value="Cyclophil_like2"/>
    <property type="match status" value="1"/>
</dbReference>
<dbReference type="EMBL" id="CP001616">
    <property type="protein sequence ID" value="ACQ93530.1"/>
    <property type="molecule type" value="Genomic_DNA"/>
</dbReference>
<keyword evidence="1" id="KW-0732">Signal</keyword>
<organism evidence="3 4">
    <name type="scientific">Tolumonas auensis (strain DSM 9187 / NBRC 110442 / TA 4)</name>
    <dbReference type="NCBI Taxonomy" id="595494"/>
    <lineage>
        <taxon>Bacteria</taxon>
        <taxon>Pseudomonadati</taxon>
        <taxon>Pseudomonadota</taxon>
        <taxon>Gammaproteobacteria</taxon>
        <taxon>Aeromonadales</taxon>
        <taxon>Aeromonadaceae</taxon>
        <taxon>Tolumonas</taxon>
    </lineage>
</organism>
<dbReference type="Proteomes" id="UP000009073">
    <property type="component" value="Chromosome"/>
</dbReference>
<evidence type="ECO:0000256" key="1">
    <source>
        <dbReference type="SAM" id="SignalP"/>
    </source>
</evidence>
<dbReference type="InterPro" id="IPR029000">
    <property type="entry name" value="Cyclophilin-like_dom_sf"/>
</dbReference>
<evidence type="ECO:0000259" key="2">
    <source>
        <dbReference type="Pfam" id="PF18050"/>
    </source>
</evidence>
<reference evidence="4" key="1">
    <citation type="submission" date="2009-05" db="EMBL/GenBank/DDBJ databases">
        <title>Complete sequence of Tolumonas auensis DSM 9187.</title>
        <authorList>
            <consortium name="US DOE Joint Genome Institute"/>
            <person name="Lucas S."/>
            <person name="Copeland A."/>
            <person name="Lapidus A."/>
            <person name="Glavina del Rio T."/>
            <person name="Tice H."/>
            <person name="Bruce D."/>
            <person name="Goodwin L."/>
            <person name="Pitluck S."/>
            <person name="Chertkov O."/>
            <person name="Brettin T."/>
            <person name="Detter J.C."/>
            <person name="Han C."/>
            <person name="Larimer F."/>
            <person name="Land M."/>
            <person name="Hauser L."/>
            <person name="Kyrpides N."/>
            <person name="Mikhailova N."/>
            <person name="Spring S."/>
            <person name="Beller H."/>
        </authorList>
    </citation>
    <scope>NUCLEOTIDE SEQUENCE [LARGE SCALE GENOMIC DNA]</scope>
    <source>
        <strain evidence="4">DSM 9187 / TA4</strain>
    </source>
</reference>